<dbReference type="EMBL" id="CP069534">
    <property type="protein sequence ID" value="QRP70744.1"/>
    <property type="molecule type" value="Genomic_DNA"/>
</dbReference>
<proteinExistence type="predicted"/>
<dbReference type="AlphaFoldDB" id="A0AAX1L8M8"/>
<sequence>MSTTRVESPAGLSGVQGMPDGAAFVGLGFLHELVEIVGTKRMVGSLLLAENREVGEVFKEAVRRATGLQCGCKISANIQNMAEDPAPDVRTKVT</sequence>
<gene>
    <name evidence="1" type="ORF">I6J21_00775</name>
</gene>
<reference evidence="1" key="1">
    <citation type="submission" date="2021-02" db="EMBL/GenBank/DDBJ databases">
        <title>FDA dAtabase for Regulatory Grade micrObial Sequences (FDA-ARGOS): Supporting development and validation of Infectious Disease Dx tests.</title>
        <authorList>
            <person name="Sproer C."/>
            <person name="Gronow S."/>
            <person name="Severitt S."/>
            <person name="Schroder I."/>
            <person name="Tallon L."/>
            <person name="Sadzewicz L."/>
            <person name="Zhao X."/>
            <person name="Boylan J."/>
            <person name="Ott S."/>
            <person name="Bowen H."/>
            <person name="Vavikolanu K."/>
            <person name="Mehta A."/>
            <person name="Aluvathingal J."/>
            <person name="Nadendla S."/>
            <person name="Lowell S."/>
            <person name="Myers T."/>
            <person name="Yan Y."/>
            <person name="Sichtig H."/>
        </authorList>
    </citation>
    <scope>NUCLEOTIDE SEQUENCE</scope>
    <source>
        <strain evidence="1">FDAARGOS_1191</strain>
    </source>
</reference>
<dbReference type="RefSeq" id="WP_155806227.1">
    <property type="nucleotide sequence ID" value="NZ_CP069534.1"/>
</dbReference>
<evidence type="ECO:0000313" key="2">
    <source>
        <dbReference type="Proteomes" id="UP000617681"/>
    </source>
</evidence>
<evidence type="ECO:0000313" key="1">
    <source>
        <dbReference type="EMBL" id="QRP70744.1"/>
    </source>
</evidence>
<protein>
    <submittedName>
        <fullName evidence="1">Uncharacterized protein</fullName>
    </submittedName>
</protein>
<name>A0AAX1L8M8_9CORY</name>
<accession>A0AAX1L8M8</accession>
<dbReference type="Proteomes" id="UP000617681">
    <property type="component" value="Chromosome"/>
</dbReference>
<organism evidence="1 2">
    <name type="scientific">Corynebacterium glucuronolyticum</name>
    <dbReference type="NCBI Taxonomy" id="39791"/>
    <lineage>
        <taxon>Bacteria</taxon>
        <taxon>Bacillati</taxon>
        <taxon>Actinomycetota</taxon>
        <taxon>Actinomycetes</taxon>
        <taxon>Mycobacteriales</taxon>
        <taxon>Corynebacteriaceae</taxon>
        <taxon>Corynebacterium</taxon>
    </lineage>
</organism>